<dbReference type="SUPFAM" id="SSF50386">
    <property type="entry name" value="STI-like"/>
    <property type="match status" value="1"/>
</dbReference>
<gene>
    <name evidence="2" type="ORF">GA_TR19672_c0_g1_i1_g.64957</name>
</gene>
<keyword evidence="1" id="KW-0732">Signal</keyword>
<dbReference type="EMBL" id="GEVI01024190">
    <property type="protein sequence ID" value="JAU08130.1"/>
    <property type="molecule type" value="Transcribed_RNA"/>
</dbReference>
<dbReference type="SMART" id="SM00452">
    <property type="entry name" value="STI"/>
    <property type="match status" value="1"/>
</dbReference>
<dbReference type="InterPro" id="IPR011065">
    <property type="entry name" value="Kunitz_inhibitor_STI-like_sf"/>
</dbReference>
<dbReference type="PANTHER" id="PTHR33107">
    <property type="entry name" value="KUNITZ TRYPSIN INHIBITOR 2"/>
    <property type="match status" value="1"/>
</dbReference>
<dbReference type="AlphaFoldDB" id="A0A1J3CJZ9"/>
<sequence length="212" mass="23733">MKPTMSLTLIFLVVALATPILARPDGHVKDSVGRILRPGQTYHIVPATPETGGGLFSNSEEICPLDILQSKNPLDLGLPIKLNSELWFVKEFNDVTIEFEAPNWFLCPEESKGWRVVYSEEFKKSLVISTGGSSNPSRFQIHRVEGDAYKIVYCTNMSPTTCTNVGIFTDLSGVRRLVLTNDEALLVKFQKARDHEPAKSDLKTKLRMFPSY</sequence>
<protein>
    <submittedName>
        <fullName evidence="2">Kunitz-type trypsin inhibitor KTI1</fullName>
    </submittedName>
</protein>
<dbReference type="InterPro" id="IPR056368">
    <property type="entry name" value="KTI1"/>
</dbReference>
<dbReference type="PANTHER" id="PTHR33107:SF13">
    <property type="entry name" value="KUNITZ TRYPSIN INHIBITOR 1-RELATED"/>
    <property type="match status" value="1"/>
</dbReference>
<evidence type="ECO:0000313" key="2">
    <source>
        <dbReference type="EMBL" id="JAU08130.1"/>
    </source>
</evidence>
<feature type="chain" id="PRO_5009619625" evidence="1">
    <location>
        <begin position="23"/>
        <end position="212"/>
    </location>
</feature>
<dbReference type="Gene3D" id="2.80.10.50">
    <property type="match status" value="1"/>
</dbReference>
<dbReference type="CDD" id="cd00178">
    <property type="entry name" value="beta-trefoil_STI"/>
    <property type="match status" value="1"/>
</dbReference>
<reference evidence="2" key="1">
    <citation type="submission" date="2016-07" db="EMBL/GenBank/DDBJ databases">
        <title>De novo transcriptome assembly of four accessions of the metal hyperaccumulator plant Noccaea caerulescens.</title>
        <authorList>
            <person name="Blande D."/>
            <person name="Halimaa P."/>
            <person name="Tervahauta A.I."/>
            <person name="Aarts M.G."/>
            <person name="Karenlampi S.O."/>
        </authorList>
    </citation>
    <scope>NUCLEOTIDE SEQUENCE</scope>
</reference>
<evidence type="ECO:0000256" key="1">
    <source>
        <dbReference type="SAM" id="SignalP"/>
    </source>
</evidence>
<organism evidence="2">
    <name type="scientific">Noccaea caerulescens</name>
    <name type="common">Alpine penny-cress</name>
    <name type="synonym">Thlaspi caerulescens</name>
    <dbReference type="NCBI Taxonomy" id="107243"/>
    <lineage>
        <taxon>Eukaryota</taxon>
        <taxon>Viridiplantae</taxon>
        <taxon>Streptophyta</taxon>
        <taxon>Embryophyta</taxon>
        <taxon>Tracheophyta</taxon>
        <taxon>Spermatophyta</taxon>
        <taxon>Magnoliopsida</taxon>
        <taxon>eudicotyledons</taxon>
        <taxon>Gunneridae</taxon>
        <taxon>Pentapetalae</taxon>
        <taxon>rosids</taxon>
        <taxon>malvids</taxon>
        <taxon>Brassicales</taxon>
        <taxon>Brassicaceae</taxon>
        <taxon>Coluteocarpeae</taxon>
        <taxon>Noccaea</taxon>
    </lineage>
</organism>
<proteinExistence type="predicted"/>
<dbReference type="GO" id="GO:0004866">
    <property type="term" value="F:endopeptidase inhibitor activity"/>
    <property type="evidence" value="ECO:0007669"/>
    <property type="project" value="InterPro"/>
</dbReference>
<dbReference type="Pfam" id="PF00197">
    <property type="entry name" value="Kunitz_legume"/>
    <property type="match status" value="1"/>
</dbReference>
<feature type="signal peptide" evidence="1">
    <location>
        <begin position="1"/>
        <end position="22"/>
    </location>
</feature>
<dbReference type="InterPro" id="IPR002160">
    <property type="entry name" value="Prot_inh_Kunz-lg"/>
</dbReference>
<dbReference type="PRINTS" id="PR00291">
    <property type="entry name" value="KUNITZINHBTR"/>
</dbReference>
<accession>A0A1J3CJZ9</accession>
<name>A0A1J3CJZ9_NOCCA</name>